<feature type="domain" description="von Hippel-Lindau disease tumour suppressor beta" evidence="4">
    <location>
        <begin position="160"/>
        <end position="208"/>
    </location>
</feature>
<evidence type="ECO:0000313" key="5">
    <source>
        <dbReference type="EMBL" id="SBT50901.1"/>
    </source>
</evidence>
<comment type="similarity">
    <text evidence="1">Belongs to the VHL family.</text>
</comment>
<dbReference type="InterPro" id="IPR024053">
    <property type="entry name" value="VHL_beta_dom"/>
</dbReference>
<dbReference type="InterPro" id="IPR036208">
    <property type="entry name" value="VHL_sf"/>
</dbReference>
<dbReference type="SUPFAM" id="SSF49468">
    <property type="entry name" value="VHL"/>
    <property type="match status" value="1"/>
</dbReference>
<evidence type="ECO:0000256" key="2">
    <source>
        <dbReference type="SAM" id="MobiDB-lite"/>
    </source>
</evidence>
<name>A0A1A9A384_9ACTN</name>
<gene>
    <name evidence="5" type="ORF">GA0070611_4943</name>
</gene>
<sequence length="228" mass="24226">MVPRREGPHPALGSALARTRNEAWLGDLSPVTLASIAVSLIVVVVVGSMSLFSTPRRAEVPPYSAERVVTDSPAATTEPEPEPPPAVSYSPAPVFLSSRQAAPTRSHAPTRRATPSARPTGPKPSASPPPPAPRPGELVPLPASQEPSLRSAGGGPETFVDFVNARSEPVVVYWLDYGGQRQPYASLQPGQGYRQQTYVGHPWVVTDTRGMGLACFLPADQTLRAVIR</sequence>
<dbReference type="Proteomes" id="UP000199385">
    <property type="component" value="Chromosome I"/>
</dbReference>
<accession>A0A1A9A384</accession>
<reference evidence="6" key="1">
    <citation type="submission" date="2016-06" db="EMBL/GenBank/DDBJ databases">
        <authorList>
            <person name="Varghese N."/>
            <person name="Submissions Spin"/>
        </authorList>
    </citation>
    <scope>NUCLEOTIDE SEQUENCE [LARGE SCALE GENOMIC DNA]</scope>
    <source>
        <strain evidence="6">DSM 44815</strain>
    </source>
</reference>
<dbReference type="InterPro" id="IPR022772">
    <property type="entry name" value="VHL_tumour_suppress_b/a_dom"/>
</dbReference>
<evidence type="ECO:0000256" key="1">
    <source>
        <dbReference type="ARBA" id="ARBA00010057"/>
    </source>
</evidence>
<dbReference type="CDD" id="cd05468">
    <property type="entry name" value="pVHL"/>
    <property type="match status" value="1"/>
</dbReference>
<keyword evidence="6" id="KW-1185">Reference proteome</keyword>
<keyword evidence="3" id="KW-1133">Transmembrane helix</keyword>
<dbReference type="InterPro" id="IPR037140">
    <property type="entry name" value="VHL_beta_dom_sf"/>
</dbReference>
<dbReference type="EMBL" id="LT594323">
    <property type="protein sequence ID" value="SBT50901.1"/>
    <property type="molecule type" value="Genomic_DNA"/>
</dbReference>
<evidence type="ECO:0000313" key="6">
    <source>
        <dbReference type="Proteomes" id="UP000199385"/>
    </source>
</evidence>
<keyword evidence="3" id="KW-0812">Transmembrane</keyword>
<evidence type="ECO:0000256" key="3">
    <source>
        <dbReference type="SAM" id="Phobius"/>
    </source>
</evidence>
<feature type="compositionally biased region" description="Pro residues" evidence="2">
    <location>
        <begin position="121"/>
        <end position="134"/>
    </location>
</feature>
<dbReference type="Pfam" id="PF01847">
    <property type="entry name" value="VHL"/>
    <property type="match status" value="1"/>
</dbReference>
<keyword evidence="3" id="KW-0472">Membrane</keyword>
<evidence type="ECO:0000259" key="4">
    <source>
        <dbReference type="Pfam" id="PF01847"/>
    </source>
</evidence>
<protein>
    <submittedName>
        <fullName evidence="5">von Hippel-Lindau disease tumour suppressor protein</fullName>
    </submittedName>
</protein>
<proteinExistence type="inferred from homology"/>
<organism evidence="5 6">
    <name type="scientific">Micromonospora auratinigra</name>
    <dbReference type="NCBI Taxonomy" id="261654"/>
    <lineage>
        <taxon>Bacteria</taxon>
        <taxon>Bacillati</taxon>
        <taxon>Actinomycetota</taxon>
        <taxon>Actinomycetes</taxon>
        <taxon>Micromonosporales</taxon>
        <taxon>Micromonosporaceae</taxon>
        <taxon>Micromonospora</taxon>
    </lineage>
</organism>
<dbReference type="PATRIC" id="fig|261654.4.peg.5011"/>
<dbReference type="AlphaFoldDB" id="A0A1A9A384"/>
<feature type="region of interest" description="Disordered" evidence="2">
    <location>
        <begin position="55"/>
        <end position="155"/>
    </location>
</feature>
<feature type="transmembrane region" description="Helical" evidence="3">
    <location>
        <begin position="31"/>
        <end position="52"/>
    </location>
</feature>
<dbReference type="Gene3D" id="2.60.40.780">
    <property type="entry name" value="von Hippel-Lindau disease tumour suppressor, beta domain"/>
    <property type="match status" value="1"/>
</dbReference>
<dbReference type="STRING" id="261654.GA0070611_4943"/>